<name>A0A9P3GCL9_9APHY</name>
<reference evidence="2 3" key="1">
    <citation type="submission" date="2021-08" db="EMBL/GenBank/DDBJ databases">
        <title>Draft Genome Sequence of Phanerochaete sordida strain YK-624.</title>
        <authorList>
            <person name="Mori T."/>
            <person name="Dohra H."/>
            <person name="Suzuki T."/>
            <person name="Kawagishi H."/>
            <person name="Hirai H."/>
        </authorList>
    </citation>
    <scope>NUCLEOTIDE SEQUENCE [LARGE SCALE GENOMIC DNA]</scope>
    <source>
        <strain evidence="2 3">YK-624</strain>
    </source>
</reference>
<gene>
    <name evidence="2" type="ORF">PsYK624_075600</name>
</gene>
<dbReference type="OrthoDB" id="10645083at2759"/>
<protein>
    <submittedName>
        <fullName evidence="2">Uncharacterized protein</fullName>
    </submittedName>
</protein>
<feature type="region of interest" description="Disordered" evidence="1">
    <location>
        <begin position="56"/>
        <end position="102"/>
    </location>
</feature>
<feature type="compositionally biased region" description="Low complexity" evidence="1">
    <location>
        <begin position="56"/>
        <end position="71"/>
    </location>
</feature>
<sequence length="696" mass="76077">MPARFTAAFLESQSYKELQRVVKELKASNPDDESIQGLSGRMARKAMIETLLALTASTSESSGSEGDSALSCEDDAEPADAMNVDSPRTSPDENQSGKLAGDVVTADSHLLVPDGAGDITVDIHSQAVPATDPSWVDASSKSPVRHGSPQRTTRSSPAKSPKKSPHHDPEGTKAGPSSSSSKPDIDNVLADSEPTPQDGELSVEQQLINRWMRGSSAVRVVPKSSAPESTAAALETMPSTAKVSTQSASRSPTPTPGARSPSPRRWTRPADSDSDYEMAFKGFGNDRKPRTRGVRRAASPLLNLADPPISSGRARRPPKASPRKRFSSLSADESDDDNAPRSSEVQEAWLQKASQPPVPEDAEYSQGLDSSQQESQEEEDITCRKPYTLARPEVDDDDDGDDVKMGAASARATPRPDSPKAGPRAASPPRNAPSGAQHETNPKFPFATDDIQQGIVFDFATQYMQTLLKWGKVMRPAQKDALLDALMKAWDKSIGACNLAMQEQLFEQQYPVPDEATLPDVRRMYFRWELPLKREEDWLKRRMRVFPFIEDEKHLGSFNLPDWAPAYFVDGQYHERPPPPRGPRWHRTGHPPVYDTEDEEDPMVLKPYDWVPRKKKQVGGDTPAATESVTARPDAPVAVAGTSTASVPGPSRLPTIPGPSEPVLGKRARDEDSDSDDGEEDTRPAKRVEGLWMSRR</sequence>
<comment type="caution">
    <text evidence="2">The sequence shown here is derived from an EMBL/GenBank/DDBJ whole genome shotgun (WGS) entry which is preliminary data.</text>
</comment>
<feature type="compositionally biased region" description="Low complexity" evidence="1">
    <location>
        <begin position="421"/>
        <end position="436"/>
    </location>
</feature>
<dbReference type="AlphaFoldDB" id="A0A9P3GCL9"/>
<organism evidence="2 3">
    <name type="scientific">Phanerochaete sordida</name>
    <dbReference type="NCBI Taxonomy" id="48140"/>
    <lineage>
        <taxon>Eukaryota</taxon>
        <taxon>Fungi</taxon>
        <taxon>Dikarya</taxon>
        <taxon>Basidiomycota</taxon>
        <taxon>Agaricomycotina</taxon>
        <taxon>Agaricomycetes</taxon>
        <taxon>Polyporales</taxon>
        <taxon>Phanerochaetaceae</taxon>
        <taxon>Phanerochaete</taxon>
    </lineage>
</organism>
<dbReference type="Proteomes" id="UP000703269">
    <property type="component" value="Unassembled WGS sequence"/>
</dbReference>
<proteinExistence type="predicted"/>
<feature type="compositionally biased region" description="Acidic residues" evidence="1">
    <location>
        <begin position="671"/>
        <end position="680"/>
    </location>
</feature>
<dbReference type="EMBL" id="BPQB01000021">
    <property type="protein sequence ID" value="GJE91410.1"/>
    <property type="molecule type" value="Genomic_DNA"/>
</dbReference>
<feature type="compositionally biased region" description="Polar residues" evidence="1">
    <location>
        <begin position="237"/>
        <end position="252"/>
    </location>
</feature>
<feature type="region of interest" description="Disordered" evidence="1">
    <location>
        <begin position="578"/>
        <end position="599"/>
    </location>
</feature>
<feature type="region of interest" description="Disordered" evidence="1">
    <location>
        <begin position="131"/>
        <end position="205"/>
    </location>
</feature>
<feature type="region of interest" description="Disordered" evidence="1">
    <location>
        <begin position="217"/>
        <end position="446"/>
    </location>
</feature>
<evidence type="ECO:0000313" key="3">
    <source>
        <dbReference type="Proteomes" id="UP000703269"/>
    </source>
</evidence>
<feature type="compositionally biased region" description="Basic residues" evidence="1">
    <location>
        <begin position="313"/>
        <end position="326"/>
    </location>
</feature>
<feature type="region of interest" description="Disordered" evidence="1">
    <location>
        <begin position="614"/>
        <end position="696"/>
    </location>
</feature>
<feature type="compositionally biased region" description="Polar residues" evidence="1">
    <location>
        <begin position="86"/>
        <end position="97"/>
    </location>
</feature>
<accession>A0A9P3GCL9</accession>
<evidence type="ECO:0000256" key="1">
    <source>
        <dbReference type="SAM" id="MobiDB-lite"/>
    </source>
</evidence>
<keyword evidence="3" id="KW-1185">Reference proteome</keyword>
<evidence type="ECO:0000313" key="2">
    <source>
        <dbReference type="EMBL" id="GJE91410.1"/>
    </source>
</evidence>